<evidence type="ECO:0000313" key="1">
    <source>
        <dbReference type="EMBL" id="SDR55370.1"/>
    </source>
</evidence>
<dbReference type="OrthoDB" id="6886106at2"/>
<gene>
    <name evidence="1" type="ORF">SAMN05443245_7669</name>
</gene>
<dbReference type="Proteomes" id="UP000183487">
    <property type="component" value="Unassembled WGS sequence"/>
</dbReference>
<protein>
    <submittedName>
        <fullName evidence="1">Uncharacterized protein</fullName>
    </submittedName>
</protein>
<name>A0A1H1K004_9BURK</name>
<dbReference type="AlphaFoldDB" id="A0A1H1K004"/>
<keyword evidence="2" id="KW-1185">Reference proteome</keyword>
<sequence>MDSLSLELLQACEDYRRYIDAIFQPAMNRLETDISRRQVRLHEVFGANLFVAHAIDYVQAIRRFDEVAEIANISCVNGERSDVSIEHQSAIGKARLAIR</sequence>
<accession>A0A1H1K004</accession>
<dbReference type="EMBL" id="FNKP01000004">
    <property type="protein sequence ID" value="SDR55370.1"/>
    <property type="molecule type" value="Genomic_DNA"/>
</dbReference>
<proteinExistence type="predicted"/>
<organism evidence="1 2">
    <name type="scientific">Paraburkholderia fungorum</name>
    <dbReference type="NCBI Taxonomy" id="134537"/>
    <lineage>
        <taxon>Bacteria</taxon>
        <taxon>Pseudomonadati</taxon>
        <taxon>Pseudomonadota</taxon>
        <taxon>Betaproteobacteria</taxon>
        <taxon>Burkholderiales</taxon>
        <taxon>Burkholderiaceae</taxon>
        <taxon>Paraburkholderia</taxon>
    </lineage>
</organism>
<reference evidence="2" key="1">
    <citation type="submission" date="2016-10" db="EMBL/GenBank/DDBJ databases">
        <authorList>
            <person name="Varghese N."/>
            <person name="Submissions S."/>
        </authorList>
    </citation>
    <scope>NUCLEOTIDE SEQUENCE [LARGE SCALE GENOMIC DNA]</scope>
    <source>
        <strain evidence="2">GAS106B</strain>
    </source>
</reference>
<dbReference type="RefSeq" id="WP_074774721.1">
    <property type="nucleotide sequence ID" value="NZ_FNKP01000004.1"/>
</dbReference>
<evidence type="ECO:0000313" key="2">
    <source>
        <dbReference type="Proteomes" id="UP000183487"/>
    </source>
</evidence>